<keyword evidence="3 4" id="KW-0012">Acyltransferase</keyword>
<feature type="transmembrane region" description="Helical" evidence="5">
    <location>
        <begin position="27"/>
        <end position="52"/>
    </location>
</feature>
<dbReference type="PANTHER" id="PTHR10434">
    <property type="entry name" value="1-ACYL-SN-GLYCEROL-3-PHOSPHATE ACYLTRANSFERASE"/>
    <property type="match status" value="1"/>
</dbReference>
<evidence type="ECO:0000256" key="2">
    <source>
        <dbReference type="ARBA" id="ARBA00022679"/>
    </source>
</evidence>
<dbReference type="Pfam" id="PF01553">
    <property type="entry name" value="Acyltransferase"/>
    <property type="match status" value="1"/>
</dbReference>
<dbReference type="GO" id="GO:0005783">
    <property type="term" value="C:endoplasmic reticulum"/>
    <property type="evidence" value="ECO:0007669"/>
    <property type="project" value="TreeGrafter"/>
</dbReference>
<dbReference type="SUPFAM" id="SSF69593">
    <property type="entry name" value="Glycerol-3-phosphate (1)-acyltransferase"/>
    <property type="match status" value="1"/>
</dbReference>
<dbReference type="OrthoDB" id="202234at2759"/>
<dbReference type="VEuPathDB" id="TriTrypDB:BSAL_68155"/>
<dbReference type="GO" id="GO:0016020">
    <property type="term" value="C:membrane"/>
    <property type="evidence" value="ECO:0007669"/>
    <property type="project" value="InterPro"/>
</dbReference>
<evidence type="ECO:0000313" key="8">
    <source>
        <dbReference type="Proteomes" id="UP000051952"/>
    </source>
</evidence>
<keyword evidence="8" id="KW-1185">Reference proteome</keyword>
<comment type="similarity">
    <text evidence="1 4">Belongs to the 1-acyl-sn-glycerol-3-phosphate acyltransferase family.</text>
</comment>
<dbReference type="AlphaFoldDB" id="A0A0S4IXV9"/>
<keyword evidence="5" id="KW-1133">Transmembrane helix</keyword>
<keyword evidence="2 4" id="KW-0808">Transferase</keyword>
<evidence type="ECO:0000256" key="3">
    <source>
        <dbReference type="ARBA" id="ARBA00023315"/>
    </source>
</evidence>
<evidence type="ECO:0000256" key="5">
    <source>
        <dbReference type="SAM" id="Phobius"/>
    </source>
</evidence>
<dbReference type="CDD" id="cd07989">
    <property type="entry name" value="LPLAT_AGPAT-like"/>
    <property type="match status" value="1"/>
</dbReference>
<evidence type="ECO:0000256" key="1">
    <source>
        <dbReference type="ARBA" id="ARBA00008655"/>
    </source>
</evidence>
<accession>A0A0S4IXV9</accession>
<keyword evidence="5" id="KW-0812">Transmembrane</keyword>
<dbReference type="EC" id="2.3.1.51" evidence="4"/>
<evidence type="ECO:0000256" key="4">
    <source>
        <dbReference type="RuleBase" id="RU361267"/>
    </source>
</evidence>
<dbReference type="EMBL" id="CYKH01000465">
    <property type="protein sequence ID" value="CUF96808.1"/>
    <property type="molecule type" value="Genomic_DNA"/>
</dbReference>
<protein>
    <recommendedName>
        <fullName evidence="4">1-acyl-sn-glycerol-3-phosphate acyltransferase</fullName>
        <ecNumber evidence="4">2.3.1.51</ecNumber>
    </recommendedName>
</protein>
<dbReference type="OMA" id="ACRIFIC"/>
<dbReference type="SMART" id="SM00563">
    <property type="entry name" value="PlsC"/>
    <property type="match status" value="1"/>
</dbReference>
<dbReference type="PANTHER" id="PTHR10434:SF11">
    <property type="entry name" value="1-ACYL-SN-GLYCEROL-3-PHOSPHATE ACYLTRANSFERASE"/>
    <property type="match status" value="1"/>
</dbReference>
<comment type="catalytic activity">
    <reaction evidence="4">
        <text>a 1-acyl-sn-glycero-3-phosphate + an acyl-CoA = a 1,2-diacyl-sn-glycero-3-phosphate + CoA</text>
        <dbReference type="Rhea" id="RHEA:19709"/>
        <dbReference type="ChEBI" id="CHEBI:57287"/>
        <dbReference type="ChEBI" id="CHEBI:57970"/>
        <dbReference type="ChEBI" id="CHEBI:58342"/>
        <dbReference type="ChEBI" id="CHEBI:58608"/>
        <dbReference type="EC" id="2.3.1.51"/>
    </reaction>
</comment>
<dbReference type="InterPro" id="IPR004552">
    <property type="entry name" value="AGP_acyltrans"/>
</dbReference>
<sequence length="303" mass="33884">MDFLKYPKVRSLDIYNMSTFLQNICSVIRMTAFISSFAFIQVITLLMAPLTILNPFLRRCGVIEKNLPTNQVLPILARFVLFSSGVRLNVNDQSKKVTSKVIYMYNHTSNLDPVIVMSTAACKFIYKKELMYVPIFGWAMLAYKHIAIDRKNRAQAIESLNRAVKSVVEKKQNVAISPEGTRSKTGLLQEFKKGPFHMALQSRATIVPVVITGVFPILPPKSFLLTGGQVAVKLLPPVTIRENESVEELQERVRIMFVDALEASNKAAPKSQPNYLATTAQSLVSLYALFQITTLVVGLVLGR</sequence>
<proteinExistence type="inferred from homology"/>
<keyword evidence="4" id="KW-1208">Phospholipid metabolism</keyword>
<keyword evidence="4" id="KW-0594">Phospholipid biosynthesis</keyword>
<name>A0A0S4IXV9_BODSA</name>
<dbReference type="GO" id="GO:0006654">
    <property type="term" value="P:phosphatidic acid biosynthetic process"/>
    <property type="evidence" value="ECO:0007669"/>
    <property type="project" value="TreeGrafter"/>
</dbReference>
<keyword evidence="4" id="KW-0444">Lipid biosynthesis</keyword>
<organism evidence="7 8">
    <name type="scientific">Bodo saltans</name>
    <name type="common">Flagellated protozoan</name>
    <dbReference type="NCBI Taxonomy" id="75058"/>
    <lineage>
        <taxon>Eukaryota</taxon>
        <taxon>Discoba</taxon>
        <taxon>Euglenozoa</taxon>
        <taxon>Kinetoplastea</taxon>
        <taxon>Metakinetoplastina</taxon>
        <taxon>Eubodonida</taxon>
        <taxon>Bodonidae</taxon>
        <taxon>Bodo</taxon>
    </lineage>
</organism>
<dbReference type="GO" id="GO:0003841">
    <property type="term" value="F:1-acylglycerol-3-phosphate O-acyltransferase activity"/>
    <property type="evidence" value="ECO:0007669"/>
    <property type="project" value="UniProtKB-UniRule"/>
</dbReference>
<dbReference type="NCBIfam" id="TIGR00530">
    <property type="entry name" value="AGP_acyltrn"/>
    <property type="match status" value="1"/>
</dbReference>
<comment type="domain">
    <text evidence="4">The HXXXXD motif is essential for acyltransferase activity and may constitute the binding site for the phosphate moiety of the glycerol-3-phosphate.</text>
</comment>
<feature type="domain" description="Phospholipid/glycerol acyltransferase" evidence="6">
    <location>
        <begin position="101"/>
        <end position="214"/>
    </location>
</feature>
<reference evidence="8" key="1">
    <citation type="submission" date="2015-09" db="EMBL/GenBank/DDBJ databases">
        <authorList>
            <consortium name="Pathogen Informatics"/>
        </authorList>
    </citation>
    <scope>NUCLEOTIDE SEQUENCE [LARGE SCALE GENOMIC DNA]</scope>
    <source>
        <strain evidence="8">Lake Konstanz</strain>
    </source>
</reference>
<dbReference type="Proteomes" id="UP000051952">
    <property type="component" value="Unassembled WGS sequence"/>
</dbReference>
<gene>
    <name evidence="7" type="ORF">BSAL_68155</name>
</gene>
<dbReference type="InterPro" id="IPR002123">
    <property type="entry name" value="Plipid/glycerol_acylTrfase"/>
</dbReference>
<keyword evidence="4" id="KW-0443">Lipid metabolism</keyword>
<evidence type="ECO:0000259" key="6">
    <source>
        <dbReference type="SMART" id="SM00563"/>
    </source>
</evidence>
<keyword evidence="5" id="KW-0472">Membrane</keyword>
<evidence type="ECO:0000313" key="7">
    <source>
        <dbReference type="EMBL" id="CUF96808.1"/>
    </source>
</evidence>